<proteinExistence type="predicted"/>
<sequence length="71" mass="8166">MLRPILVPQQGKLVLAHLINEDRNEVYFVRHLKVRGVVVCQVGIVPVTVVTFLYGFSPTVDDYDVVRQMRK</sequence>
<keyword evidence="3" id="KW-1185">Reference proteome</keyword>
<reference evidence="2 3" key="1">
    <citation type="submission" date="2021-06" db="EMBL/GenBank/DDBJ databases">
        <title>Complete genome sequence of Erwinia phage pEa_SNUABM_16.</title>
        <authorList>
            <person name="Kim S.G."/>
            <person name="Park S.C."/>
        </authorList>
    </citation>
    <scope>NUCLEOTIDE SEQUENCE [LARGE SCALE GENOMIC DNA]</scope>
    <source>
        <strain evidence="3">pEa_SNUABM_16</strain>
    </source>
</reference>
<gene>
    <name evidence="2" type="ORF">pEaSNUABM16_00060</name>
</gene>
<name>A0AAE9BU68_9CAUD</name>
<keyword evidence="1" id="KW-0812">Transmembrane</keyword>
<organism evidence="2 3">
    <name type="scientific">Erwinia phage pEa_SNUABM_16</name>
    <dbReference type="NCBI Taxonomy" id="2869544"/>
    <lineage>
        <taxon>Viruses</taxon>
        <taxon>Duplodnaviria</taxon>
        <taxon>Heunggongvirae</taxon>
        <taxon>Uroviricota</taxon>
        <taxon>Caudoviricetes</taxon>
        <taxon>Alexandravirus</taxon>
        <taxon>Alexandravirus SNUABM16</taxon>
    </lineage>
</organism>
<keyword evidence="1" id="KW-1133">Transmembrane helix</keyword>
<protein>
    <submittedName>
        <fullName evidence="2">Uncharacterized protein</fullName>
    </submittedName>
</protein>
<dbReference type="EMBL" id="MZ443782">
    <property type="protein sequence ID" value="UAW96204.1"/>
    <property type="molecule type" value="Genomic_DNA"/>
</dbReference>
<feature type="transmembrane region" description="Helical" evidence="1">
    <location>
        <begin position="37"/>
        <end position="56"/>
    </location>
</feature>
<keyword evidence="1" id="KW-0472">Membrane</keyword>
<evidence type="ECO:0000313" key="2">
    <source>
        <dbReference type="EMBL" id="UAW96204.1"/>
    </source>
</evidence>
<evidence type="ECO:0000313" key="3">
    <source>
        <dbReference type="Proteomes" id="UP000827953"/>
    </source>
</evidence>
<accession>A0AAE9BU68</accession>
<dbReference type="Proteomes" id="UP000827953">
    <property type="component" value="Segment"/>
</dbReference>
<evidence type="ECO:0000256" key="1">
    <source>
        <dbReference type="SAM" id="Phobius"/>
    </source>
</evidence>